<name>A0A1L7XH40_9HELO</name>
<dbReference type="Proteomes" id="UP000184330">
    <property type="component" value="Unassembled WGS sequence"/>
</dbReference>
<dbReference type="EMBL" id="FJOG01000026">
    <property type="protein sequence ID" value="CZR64266.1"/>
    <property type="molecule type" value="Genomic_DNA"/>
</dbReference>
<reference evidence="1 2" key="1">
    <citation type="submission" date="2016-03" db="EMBL/GenBank/DDBJ databases">
        <authorList>
            <person name="Ploux O."/>
        </authorList>
    </citation>
    <scope>NUCLEOTIDE SEQUENCE [LARGE SCALE GENOMIC DNA]</scope>
    <source>
        <strain evidence="1 2">UAMH 11012</strain>
    </source>
</reference>
<dbReference type="AlphaFoldDB" id="A0A1L7XH40"/>
<proteinExistence type="predicted"/>
<dbReference type="OrthoDB" id="412402at2759"/>
<evidence type="ECO:0000313" key="2">
    <source>
        <dbReference type="Proteomes" id="UP000184330"/>
    </source>
</evidence>
<protein>
    <submittedName>
        <fullName evidence="1">Uncharacterized protein</fullName>
    </submittedName>
</protein>
<accession>A0A1L7XH40</accession>
<evidence type="ECO:0000313" key="1">
    <source>
        <dbReference type="EMBL" id="CZR64266.1"/>
    </source>
</evidence>
<gene>
    <name evidence="1" type="ORF">PAC_14164</name>
</gene>
<sequence>MGIDVAHQFWAKRGGMSSLTPPARLNSLRKPRLPAKTETACSGTQLPVGKTNLGTQNSANFLSDGLELILAASTIEQICLRRGMINTRLGFGIENLKDPNGLSTDFLKRTIEIRIHGSTLYPQDVENWVRLFIGVVHFASVVRVENLEK</sequence>
<keyword evidence="2" id="KW-1185">Reference proteome</keyword>
<organism evidence="1 2">
    <name type="scientific">Phialocephala subalpina</name>
    <dbReference type="NCBI Taxonomy" id="576137"/>
    <lineage>
        <taxon>Eukaryota</taxon>
        <taxon>Fungi</taxon>
        <taxon>Dikarya</taxon>
        <taxon>Ascomycota</taxon>
        <taxon>Pezizomycotina</taxon>
        <taxon>Leotiomycetes</taxon>
        <taxon>Helotiales</taxon>
        <taxon>Mollisiaceae</taxon>
        <taxon>Phialocephala</taxon>
        <taxon>Phialocephala fortinii species complex</taxon>
    </lineage>
</organism>